<gene>
    <name evidence="1" type="ORF">LTRI10_LOCUS8000</name>
</gene>
<evidence type="ECO:0000313" key="2">
    <source>
        <dbReference type="Proteomes" id="UP001497516"/>
    </source>
</evidence>
<dbReference type="EMBL" id="OZ034814">
    <property type="protein sequence ID" value="CAL1360569.1"/>
    <property type="molecule type" value="Genomic_DNA"/>
</dbReference>
<name>A0AAV2CWU9_9ROSI</name>
<accession>A0AAV2CWU9</accession>
<dbReference type="Proteomes" id="UP001497516">
    <property type="component" value="Chromosome 10"/>
</dbReference>
<organism evidence="1 2">
    <name type="scientific">Linum trigynum</name>
    <dbReference type="NCBI Taxonomy" id="586398"/>
    <lineage>
        <taxon>Eukaryota</taxon>
        <taxon>Viridiplantae</taxon>
        <taxon>Streptophyta</taxon>
        <taxon>Embryophyta</taxon>
        <taxon>Tracheophyta</taxon>
        <taxon>Spermatophyta</taxon>
        <taxon>Magnoliopsida</taxon>
        <taxon>eudicotyledons</taxon>
        <taxon>Gunneridae</taxon>
        <taxon>Pentapetalae</taxon>
        <taxon>rosids</taxon>
        <taxon>fabids</taxon>
        <taxon>Malpighiales</taxon>
        <taxon>Linaceae</taxon>
        <taxon>Linum</taxon>
    </lineage>
</organism>
<dbReference type="AlphaFoldDB" id="A0AAV2CWU9"/>
<keyword evidence="2" id="KW-1185">Reference proteome</keyword>
<evidence type="ECO:0000313" key="1">
    <source>
        <dbReference type="EMBL" id="CAL1360569.1"/>
    </source>
</evidence>
<sequence length="88" mass="9498">MAQPRTPIWPTAWLPPLPCSPTHFRSEADIAAGEAGFPLEGGVSFRFLDFGSAAAPPSSAFCSLQGRGWIVDFTIILSLGHLSLTRWL</sequence>
<proteinExistence type="predicted"/>
<reference evidence="1 2" key="1">
    <citation type="submission" date="2024-04" db="EMBL/GenBank/DDBJ databases">
        <authorList>
            <person name="Fracassetti M."/>
        </authorList>
    </citation>
    <scope>NUCLEOTIDE SEQUENCE [LARGE SCALE GENOMIC DNA]</scope>
</reference>
<protein>
    <submittedName>
        <fullName evidence="1">Uncharacterized protein</fullName>
    </submittedName>
</protein>